<dbReference type="PRINTS" id="PR00111">
    <property type="entry name" value="ABHYDROLASE"/>
</dbReference>
<evidence type="ECO:0000313" key="4">
    <source>
        <dbReference type="Proteomes" id="UP000321525"/>
    </source>
</evidence>
<accession>A0A5C6QQ43</accession>
<dbReference type="EMBL" id="VOLR01000005">
    <property type="protein sequence ID" value="TWX61853.1"/>
    <property type="molecule type" value="Genomic_DNA"/>
</dbReference>
<reference evidence="3 5" key="1">
    <citation type="submission" date="2019-07" db="EMBL/GenBank/DDBJ databases">
        <title>Genomes of sea-ice associated Colwellia species.</title>
        <authorList>
            <person name="Bowman J.P."/>
        </authorList>
    </citation>
    <scope>NUCLEOTIDE SEQUENCE [LARGE SCALE GENOMIC DNA]</scope>
    <source>
        <strain evidence="2 4">ACAM 607</strain>
        <strain evidence="3 5">IC036</strain>
    </source>
</reference>
<evidence type="ECO:0000313" key="3">
    <source>
        <dbReference type="EMBL" id="TWX71185.1"/>
    </source>
</evidence>
<dbReference type="Proteomes" id="UP000321525">
    <property type="component" value="Unassembled WGS sequence"/>
</dbReference>
<gene>
    <name evidence="2" type="ORF">ESZ26_04330</name>
    <name evidence="3" type="ORF">ESZ27_01910</name>
</gene>
<dbReference type="Proteomes" id="UP000321917">
    <property type="component" value="Unassembled WGS sequence"/>
</dbReference>
<proteinExistence type="predicted"/>
<feature type="domain" description="AB hydrolase-1" evidence="1">
    <location>
        <begin position="28"/>
        <end position="251"/>
    </location>
</feature>
<dbReference type="Gene3D" id="3.40.50.1820">
    <property type="entry name" value="alpha/beta hydrolase"/>
    <property type="match status" value="1"/>
</dbReference>
<dbReference type="Pfam" id="PF00561">
    <property type="entry name" value="Abhydrolase_1"/>
    <property type="match status" value="1"/>
</dbReference>
<organism evidence="3 5">
    <name type="scientific">Colwellia hornerae</name>
    <dbReference type="NCBI Taxonomy" id="89402"/>
    <lineage>
        <taxon>Bacteria</taxon>
        <taxon>Pseudomonadati</taxon>
        <taxon>Pseudomonadota</taxon>
        <taxon>Gammaproteobacteria</taxon>
        <taxon>Alteromonadales</taxon>
        <taxon>Colwelliaceae</taxon>
        <taxon>Colwellia</taxon>
    </lineage>
</organism>
<keyword evidence="4" id="KW-1185">Reference proteome</keyword>
<dbReference type="AlphaFoldDB" id="A0A5C6QQ43"/>
<dbReference type="InterPro" id="IPR029058">
    <property type="entry name" value="AB_hydrolase_fold"/>
</dbReference>
<evidence type="ECO:0000259" key="1">
    <source>
        <dbReference type="Pfam" id="PF00561"/>
    </source>
</evidence>
<dbReference type="PANTHER" id="PTHR43798">
    <property type="entry name" value="MONOACYLGLYCEROL LIPASE"/>
    <property type="match status" value="1"/>
</dbReference>
<dbReference type="GO" id="GO:0016787">
    <property type="term" value="F:hydrolase activity"/>
    <property type="evidence" value="ECO:0007669"/>
    <property type="project" value="UniProtKB-KW"/>
</dbReference>
<comment type="caution">
    <text evidence="3">The sequence shown here is derived from an EMBL/GenBank/DDBJ whole genome shotgun (WGS) entry which is preliminary data.</text>
</comment>
<dbReference type="InterPro" id="IPR000073">
    <property type="entry name" value="AB_hydrolase_1"/>
</dbReference>
<sequence length="270" mass="30083">MGLYHQQIAVMTIHNPLKGAYISGQGTPIVLLHSSLSSARQWQPLVKLLEPHYLVINIDMLSYGNAEKVADELHYNFDVEINRIKKIINSVAQHQSFHLVGHSCGGAIALKLAIEDPEKILSLSLYEPVAFHLLEQNSGARVLAENFANQVNIDDRYKGAEIFTDFWNQAGFFAALPQKIQDIMARDMPKVSLDFKGLISEKYTLSDLSRLTCKVLMMTGEQSPELSRSLANQIKASLPNVEHQHFPTGHMGPVTHSGLIHPAIARFIAH</sequence>
<dbReference type="SUPFAM" id="SSF53474">
    <property type="entry name" value="alpha/beta-Hydrolases"/>
    <property type="match status" value="1"/>
</dbReference>
<dbReference type="OrthoDB" id="6117067at2"/>
<dbReference type="InterPro" id="IPR050266">
    <property type="entry name" value="AB_hydrolase_sf"/>
</dbReference>
<keyword evidence="3" id="KW-0378">Hydrolase</keyword>
<evidence type="ECO:0000313" key="5">
    <source>
        <dbReference type="Proteomes" id="UP000321917"/>
    </source>
</evidence>
<evidence type="ECO:0000313" key="2">
    <source>
        <dbReference type="EMBL" id="TWX61853.1"/>
    </source>
</evidence>
<protein>
    <submittedName>
        <fullName evidence="3">Alpha/beta fold hydrolase</fullName>
    </submittedName>
</protein>
<name>A0A5C6QQ43_9GAMM</name>
<dbReference type="EMBL" id="VOLQ01000003">
    <property type="protein sequence ID" value="TWX71185.1"/>
    <property type="molecule type" value="Genomic_DNA"/>
</dbReference>